<gene>
    <name evidence="3" type="ORF">DEJ49_17075</name>
</gene>
<keyword evidence="2" id="KW-0732">Signal</keyword>
<evidence type="ECO:0000313" key="4">
    <source>
        <dbReference type="Proteomes" id="UP000324015"/>
    </source>
</evidence>
<dbReference type="Proteomes" id="UP000324015">
    <property type="component" value="Chromosome"/>
</dbReference>
<protein>
    <recommendedName>
        <fullName evidence="5">Secreted protein</fullName>
    </recommendedName>
</protein>
<accession>A0A5P2CJI8</accession>
<reference evidence="3 4" key="1">
    <citation type="submission" date="2018-05" db="EMBL/GenBank/DDBJ databases">
        <title>Streptomyces venezuelae.</title>
        <authorList>
            <person name="Kim W."/>
            <person name="Lee N."/>
            <person name="Cho B.-K."/>
        </authorList>
    </citation>
    <scope>NUCLEOTIDE SEQUENCE [LARGE SCALE GENOMIC DNA]</scope>
    <source>
        <strain evidence="3 4">ATCC 14585</strain>
    </source>
</reference>
<feature type="signal peptide" evidence="2">
    <location>
        <begin position="1"/>
        <end position="29"/>
    </location>
</feature>
<feature type="region of interest" description="Disordered" evidence="1">
    <location>
        <begin position="31"/>
        <end position="82"/>
    </location>
</feature>
<evidence type="ECO:0000256" key="2">
    <source>
        <dbReference type="SAM" id="SignalP"/>
    </source>
</evidence>
<proteinExistence type="predicted"/>
<dbReference type="AlphaFoldDB" id="A0A5P2CJI8"/>
<organism evidence="3 4">
    <name type="scientific">Streptomyces venezuelae</name>
    <dbReference type="NCBI Taxonomy" id="54571"/>
    <lineage>
        <taxon>Bacteria</taxon>
        <taxon>Bacillati</taxon>
        <taxon>Actinomycetota</taxon>
        <taxon>Actinomycetes</taxon>
        <taxon>Kitasatosporales</taxon>
        <taxon>Streptomycetaceae</taxon>
        <taxon>Streptomyces</taxon>
    </lineage>
</organism>
<evidence type="ECO:0000256" key="1">
    <source>
        <dbReference type="SAM" id="MobiDB-lite"/>
    </source>
</evidence>
<dbReference type="EMBL" id="CP029191">
    <property type="protein sequence ID" value="QES42470.1"/>
    <property type="molecule type" value="Genomic_DNA"/>
</dbReference>
<evidence type="ECO:0000313" key="3">
    <source>
        <dbReference type="EMBL" id="QES42470.1"/>
    </source>
</evidence>
<name>A0A5P2CJI8_STRVZ</name>
<dbReference type="RefSeq" id="WP_150184913.1">
    <property type="nucleotide sequence ID" value="NZ_CP029191.1"/>
</dbReference>
<sequence length="127" mass="12829">MSSRARTLWSPLAGVLLIVLGLFCAPAAAAGQQQPVERTATASATVTPVDDGHEQPGCGKGAQGDGEQGPAAPPRTNSPHELLPALCQAHGTAGSWGADQAVLDLTPVRGPPELVPLSPGDLSVLRV</sequence>
<evidence type="ECO:0008006" key="5">
    <source>
        <dbReference type="Google" id="ProtNLM"/>
    </source>
</evidence>
<feature type="chain" id="PRO_5024961761" description="Secreted protein" evidence="2">
    <location>
        <begin position="30"/>
        <end position="127"/>
    </location>
</feature>
<feature type="compositionally biased region" description="Gly residues" evidence="1">
    <location>
        <begin position="58"/>
        <end position="67"/>
    </location>
</feature>